<feature type="transmembrane region" description="Helical" evidence="14">
    <location>
        <begin position="169"/>
        <end position="187"/>
    </location>
</feature>
<sequence>MKPIEIKPLKPASSEAKANEGKLTRFESLKLKYPVLTNPDTSILPYLLLAFELILNIAIVYKVPYTEIDWQAYMQQIELYLGGELNYLNLKGDTGPLVYPAGFVYIYSILYKLSNFGKNIKIGQYCFIGFYLIHQLLTFSIYKKLKLPPYLLIFLCLSKRQHSIFTLRLFNDPLAIIFVLLAIHQLFANSYTLATILYSIGISIKMNCLLFLPGYLFILFNDLGAYKLIGHIGLLAAAQIIIGFPFLNSYPSEYLSKAFEFTRQFDYEWTVNWKMLSPPTFLNSSFHKLLLMYHLVFLLGFLVTRWTEPINGGIIQFAINGFNAANQKLTNFEKFKVLSICNFIGIVFSRSLHFQFYSWYYFSIPFLLKETGLYPSISLLLWASIEYVWNTYPSTELTSVILFVAHNIILSGLFFNYYKGYKPQETRISDIKLKKQ</sequence>
<evidence type="ECO:0000256" key="8">
    <source>
        <dbReference type="ARBA" id="ARBA00022824"/>
    </source>
</evidence>
<keyword evidence="5 14" id="KW-0328">Glycosyltransferase</keyword>
<evidence type="ECO:0000256" key="12">
    <source>
        <dbReference type="ARBA" id="ARBA00049506"/>
    </source>
</evidence>
<dbReference type="GO" id="GO:0005789">
    <property type="term" value="C:endoplasmic reticulum membrane"/>
    <property type="evidence" value="ECO:0007669"/>
    <property type="project" value="UniProtKB-SubCell"/>
</dbReference>
<organism evidence="15 16">
    <name type="scientific">Conidiobolus coronatus (strain ATCC 28846 / CBS 209.66 / NRRL 28638)</name>
    <name type="common">Delacroixia coronata</name>
    <dbReference type="NCBI Taxonomy" id="796925"/>
    <lineage>
        <taxon>Eukaryota</taxon>
        <taxon>Fungi</taxon>
        <taxon>Fungi incertae sedis</taxon>
        <taxon>Zoopagomycota</taxon>
        <taxon>Entomophthoromycotina</taxon>
        <taxon>Entomophthoromycetes</taxon>
        <taxon>Entomophthorales</taxon>
        <taxon>Ancylistaceae</taxon>
        <taxon>Conidiobolus</taxon>
    </lineage>
</organism>
<dbReference type="EC" id="2.4.1.258" evidence="3 14"/>
<evidence type="ECO:0000256" key="13">
    <source>
        <dbReference type="ARBA" id="ARBA00093457"/>
    </source>
</evidence>
<dbReference type="OrthoDB" id="20028at2759"/>
<evidence type="ECO:0000256" key="1">
    <source>
        <dbReference type="ARBA" id="ARBA00004477"/>
    </source>
</evidence>
<dbReference type="UniPathway" id="UPA00378"/>
<comment type="function">
    <text evidence="11 14">Dol-P-Man:Man(5)GlcNAc(2)-PP-Dol alpha-1,3-mannosyltransferase that operates in the biosynthetic pathway of dolichol-linked oligosaccharides, the glycan precursors employed in protein asparagine (N)-glycosylation. The assembly of dolichol-linked oligosaccharides begins on the cytosolic side of the endoplasmic reticulum membrane and finishes in its lumen. The sequential addition of sugars to dolichol pyrophosphate produces dolichol-linked oligosaccharides containing fourteen sugars, including two GlcNAcs, nine mannoses and three glucoses. Once assembled, the oligosaccharide is transferred from the lipid to nascent proteins by oligosaccharyltransferases. In the lumen of the endoplasmic reticulum, adds the first dolichyl beta-D-mannosyl phosphate derived mannose in an alpha-1,3 linkage to Man(5)GlcNAc(2)-PP-dolichol to produce Man(6)GlcNAc(2)-PP-dolichol.</text>
</comment>
<dbReference type="Pfam" id="PF05208">
    <property type="entry name" value="ALG3"/>
    <property type="match status" value="1"/>
</dbReference>
<evidence type="ECO:0000256" key="10">
    <source>
        <dbReference type="ARBA" id="ARBA00023136"/>
    </source>
</evidence>
<comment type="pathway">
    <text evidence="2 14">Protein modification; protein glycosylation.</text>
</comment>
<dbReference type="PANTHER" id="PTHR12646:SF0">
    <property type="entry name" value="DOL-P-MAN:MAN(5)GLCNAC(2)-PP-DOL ALPHA-1,3-MANNOSYLTRANSFERASE"/>
    <property type="match status" value="1"/>
</dbReference>
<evidence type="ECO:0000256" key="4">
    <source>
        <dbReference type="ARBA" id="ARBA00015561"/>
    </source>
</evidence>
<name>A0A137P6V5_CONC2</name>
<feature type="transmembrane region" description="Helical" evidence="14">
    <location>
        <begin position="43"/>
        <end position="61"/>
    </location>
</feature>
<dbReference type="EMBL" id="KQ964494">
    <property type="protein sequence ID" value="KXN70743.1"/>
    <property type="molecule type" value="Genomic_DNA"/>
</dbReference>
<reference evidence="15 16" key="1">
    <citation type="journal article" date="2015" name="Genome Biol. Evol.">
        <title>Phylogenomic analyses indicate that early fungi evolved digesting cell walls of algal ancestors of land plants.</title>
        <authorList>
            <person name="Chang Y."/>
            <person name="Wang S."/>
            <person name="Sekimoto S."/>
            <person name="Aerts A.L."/>
            <person name="Choi C."/>
            <person name="Clum A."/>
            <person name="LaButti K.M."/>
            <person name="Lindquist E.A."/>
            <person name="Yee Ngan C."/>
            <person name="Ohm R.A."/>
            <person name="Salamov A.A."/>
            <person name="Grigoriev I.V."/>
            <person name="Spatafora J.W."/>
            <person name="Berbee M.L."/>
        </authorList>
    </citation>
    <scope>NUCLEOTIDE SEQUENCE [LARGE SCALE GENOMIC DNA]</scope>
    <source>
        <strain evidence="15 16">NRRL 28638</strain>
    </source>
</reference>
<comment type="subcellular location">
    <subcellularLocation>
        <location evidence="1 14">Endoplasmic reticulum membrane</location>
        <topology evidence="1 14">Multi-pass membrane protein</topology>
    </subcellularLocation>
</comment>
<dbReference type="GO" id="GO:0006488">
    <property type="term" value="P:dolichol-linked oligosaccharide biosynthetic process"/>
    <property type="evidence" value="ECO:0007669"/>
    <property type="project" value="EnsemblFungi"/>
</dbReference>
<protein>
    <recommendedName>
        <fullName evidence="4 14">Dol-P-Man:Man(5)GlcNAc(2)-PP-Dol alpha-1,3-mannosyltransferase</fullName>
        <ecNumber evidence="3 14">2.4.1.258</ecNumber>
    </recommendedName>
    <alternativeName>
        <fullName evidence="14">Dol-P-Man-dependent alpha(1-3)-mannosyltransferase</fullName>
    </alternativeName>
</protein>
<dbReference type="Proteomes" id="UP000070444">
    <property type="component" value="Unassembled WGS sequence"/>
</dbReference>
<evidence type="ECO:0000256" key="2">
    <source>
        <dbReference type="ARBA" id="ARBA00004922"/>
    </source>
</evidence>
<keyword evidence="10 14" id="KW-0472">Membrane</keyword>
<gene>
    <name evidence="15" type="ORF">CONCODRAFT_81731</name>
</gene>
<evidence type="ECO:0000256" key="6">
    <source>
        <dbReference type="ARBA" id="ARBA00022679"/>
    </source>
</evidence>
<evidence type="ECO:0000256" key="3">
    <source>
        <dbReference type="ARBA" id="ARBA00011964"/>
    </source>
</evidence>
<feature type="transmembrane region" description="Helical" evidence="14">
    <location>
        <begin position="122"/>
        <end position="142"/>
    </location>
</feature>
<keyword evidence="16" id="KW-1185">Reference proteome</keyword>
<evidence type="ECO:0000256" key="14">
    <source>
        <dbReference type="RuleBase" id="RU364047"/>
    </source>
</evidence>
<dbReference type="GO" id="GO:0018279">
    <property type="term" value="P:protein N-linked glycosylation via asparagine"/>
    <property type="evidence" value="ECO:0007669"/>
    <property type="project" value="EnsemblFungi"/>
</dbReference>
<evidence type="ECO:0000256" key="9">
    <source>
        <dbReference type="ARBA" id="ARBA00022989"/>
    </source>
</evidence>
<evidence type="ECO:0000313" key="15">
    <source>
        <dbReference type="EMBL" id="KXN70743.1"/>
    </source>
</evidence>
<keyword evidence="8 14" id="KW-0256">Endoplasmic reticulum</keyword>
<evidence type="ECO:0000256" key="7">
    <source>
        <dbReference type="ARBA" id="ARBA00022692"/>
    </source>
</evidence>
<dbReference type="STRING" id="796925.A0A137P6V5"/>
<dbReference type="OMA" id="PERYGIH"/>
<dbReference type="PANTHER" id="PTHR12646">
    <property type="entry name" value="NOT56 - RELATED"/>
    <property type="match status" value="1"/>
</dbReference>
<accession>A0A137P6V5</accession>
<keyword evidence="6 14" id="KW-0808">Transferase</keyword>
<evidence type="ECO:0000256" key="5">
    <source>
        <dbReference type="ARBA" id="ARBA00022676"/>
    </source>
</evidence>
<feature type="transmembrane region" description="Helical" evidence="14">
    <location>
        <begin position="397"/>
        <end position="418"/>
    </location>
</feature>
<keyword evidence="9 14" id="KW-1133">Transmembrane helix</keyword>
<keyword evidence="7 14" id="KW-0812">Transmembrane</keyword>
<feature type="transmembrane region" description="Helical" evidence="14">
    <location>
        <begin position="97"/>
        <end position="116"/>
    </location>
</feature>
<dbReference type="GO" id="GO:0052925">
    <property type="term" value="F:dol-P-Man:Man(5)GlcNAc(2)-PP-Dol alpha-1,3-mannosyltransferase activity"/>
    <property type="evidence" value="ECO:0007669"/>
    <property type="project" value="UniProtKB-EC"/>
</dbReference>
<comment type="similarity">
    <text evidence="13">Belongs to the glycosyltransferase ALG3 family.</text>
</comment>
<dbReference type="InterPro" id="IPR007873">
    <property type="entry name" value="Glycosyltransferase_ALG3"/>
</dbReference>
<dbReference type="AlphaFoldDB" id="A0A137P6V5"/>
<comment type="catalytic activity">
    <reaction evidence="12 14">
        <text>an alpha-D-Man-(1-&gt;2)-alpha-D-Man-(1-&gt;2)-alpha-D-Man-(1-&gt;3)-[alpha-D-Man-(1-&gt;6)]-beta-D-Man-(1-&gt;4)-beta-D-GlcNAc-(1-&gt;4)-alpha-D-GlcNAc-diphospho-di-trans,poly-cis-dolichol + a di-trans,poly-cis-dolichyl beta-D-mannosyl phosphate = an alpha-D-Man-(1-&gt;2)-alpha-D-Man-(1-&gt;2)-alpha-D-Man-(1-&gt;3)-[alpha-D-Man-(1-&gt;3)-alpha-D-Man-(1-&gt;6)]-beta-D-Man-(1-&gt;4)-beta-D-GlcNAc-(1-&gt;4)-alpha-D-GlcNAc-diphospho-di-trans,poly-cis-dolichol + a di-trans,poly-cis-dolichyl phosphate + H(+)</text>
        <dbReference type="Rhea" id="RHEA:29527"/>
        <dbReference type="Rhea" id="RHEA-COMP:19498"/>
        <dbReference type="Rhea" id="RHEA-COMP:19501"/>
        <dbReference type="Rhea" id="RHEA-COMP:19516"/>
        <dbReference type="Rhea" id="RHEA-COMP:19517"/>
        <dbReference type="ChEBI" id="CHEBI:15378"/>
        <dbReference type="ChEBI" id="CHEBI:57683"/>
        <dbReference type="ChEBI" id="CHEBI:58211"/>
        <dbReference type="ChEBI" id="CHEBI:132515"/>
        <dbReference type="ChEBI" id="CHEBI:132516"/>
        <dbReference type="EC" id="2.4.1.258"/>
    </reaction>
    <physiologicalReaction direction="left-to-right" evidence="12 14">
        <dbReference type="Rhea" id="RHEA:29528"/>
    </physiologicalReaction>
</comment>
<feature type="transmembrane region" description="Helical" evidence="14">
    <location>
        <begin position="193"/>
        <end position="216"/>
    </location>
</feature>
<evidence type="ECO:0000313" key="16">
    <source>
        <dbReference type="Proteomes" id="UP000070444"/>
    </source>
</evidence>
<feature type="transmembrane region" description="Helical" evidence="14">
    <location>
        <begin position="228"/>
        <end position="247"/>
    </location>
</feature>
<evidence type="ECO:0000256" key="11">
    <source>
        <dbReference type="ARBA" id="ARBA00044743"/>
    </source>
</evidence>
<proteinExistence type="inferred from homology"/>